<proteinExistence type="predicted"/>
<dbReference type="Proteomes" id="UP001157091">
    <property type="component" value="Unassembled WGS sequence"/>
</dbReference>
<sequence length="90" mass="9590">MVAARGWGSDQFQCLVNLWNRESGWSVTATNASSGAYGIPQSLPASKLASAGSDWRTSARTQITWGLNYIAGSYGTPCGAWGHSQATGWY</sequence>
<evidence type="ECO:0008006" key="3">
    <source>
        <dbReference type="Google" id="ProtNLM"/>
    </source>
</evidence>
<dbReference type="EMBL" id="BSUK01000001">
    <property type="protein sequence ID" value="GMA24827.1"/>
    <property type="molecule type" value="Genomic_DNA"/>
</dbReference>
<keyword evidence="2" id="KW-1185">Reference proteome</keyword>
<comment type="caution">
    <text evidence="1">The sequence shown here is derived from an EMBL/GenBank/DDBJ whole genome shotgun (WGS) entry which is preliminary data.</text>
</comment>
<name>A0ABQ6I3L0_9MICO</name>
<organism evidence="1 2">
    <name type="scientific">Luteimicrobium album</name>
    <dbReference type="NCBI Taxonomy" id="1054550"/>
    <lineage>
        <taxon>Bacteria</taxon>
        <taxon>Bacillati</taxon>
        <taxon>Actinomycetota</taxon>
        <taxon>Actinomycetes</taxon>
        <taxon>Micrococcales</taxon>
        <taxon>Luteimicrobium</taxon>
    </lineage>
</organism>
<dbReference type="SUPFAM" id="SSF53955">
    <property type="entry name" value="Lysozyme-like"/>
    <property type="match status" value="1"/>
</dbReference>
<accession>A0ABQ6I3L0</accession>
<evidence type="ECO:0000313" key="2">
    <source>
        <dbReference type="Proteomes" id="UP001157091"/>
    </source>
</evidence>
<gene>
    <name evidence="1" type="ORF">GCM10025864_25860</name>
</gene>
<dbReference type="InterPro" id="IPR023346">
    <property type="entry name" value="Lysozyme-like_dom_sf"/>
</dbReference>
<evidence type="ECO:0000313" key="1">
    <source>
        <dbReference type="EMBL" id="GMA24827.1"/>
    </source>
</evidence>
<reference evidence="2" key="1">
    <citation type="journal article" date="2019" name="Int. J. Syst. Evol. Microbiol.">
        <title>The Global Catalogue of Microorganisms (GCM) 10K type strain sequencing project: providing services to taxonomists for standard genome sequencing and annotation.</title>
        <authorList>
            <consortium name="The Broad Institute Genomics Platform"/>
            <consortium name="The Broad Institute Genome Sequencing Center for Infectious Disease"/>
            <person name="Wu L."/>
            <person name="Ma J."/>
        </authorList>
    </citation>
    <scope>NUCLEOTIDE SEQUENCE [LARGE SCALE GENOMIC DNA]</scope>
    <source>
        <strain evidence="2">NBRC 106348</strain>
    </source>
</reference>
<protein>
    <recommendedName>
        <fullName evidence="3">Lytic transglycosylase domain-containing protein</fullName>
    </recommendedName>
</protein>